<sequence length="175" mass="19596">MGEFDDLDEEKTLVEESRDTLKDLIPDAPPVAPLEVVFDREMHQAGVISADVPYRALEIWTQNRVYMVDSTMTCCEVRDRHTGVEDKKHSVLGARLVGGQRKYGKTLHVARPFPVPGTEAVFERDGKRTPAGVTSKVERVVLHIRVTSVVMEQQGAWDDVTSAFLHPSFGHRGSR</sequence>
<dbReference type="Proteomes" id="UP000034883">
    <property type="component" value="Chromosome"/>
</dbReference>
<dbReference type="STRING" id="927083.DB32_007093"/>
<dbReference type="AlphaFoldDB" id="A0A0F6SH73"/>
<keyword evidence="2" id="KW-1185">Reference proteome</keyword>
<dbReference type="EMBL" id="CP011125">
    <property type="protein sequence ID" value="AKF09944.1"/>
    <property type="molecule type" value="Genomic_DNA"/>
</dbReference>
<accession>A0A0F6SH73</accession>
<evidence type="ECO:0000313" key="2">
    <source>
        <dbReference type="Proteomes" id="UP000034883"/>
    </source>
</evidence>
<gene>
    <name evidence="1" type="ORF">DB32_007093</name>
</gene>
<name>A0A0F6SH73_9BACT</name>
<evidence type="ECO:0000313" key="1">
    <source>
        <dbReference type="EMBL" id="AKF09944.1"/>
    </source>
</evidence>
<dbReference type="KEGG" id="samy:DB32_007093"/>
<dbReference type="OrthoDB" id="9929659at2"/>
<reference evidence="1 2" key="1">
    <citation type="submission" date="2015-03" db="EMBL/GenBank/DDBJ databases">
        <title>Genome assembly of Sandaracinus amylolyticus DSM 53668.</title>
        <authorList>
            <person name="Sharma G."/>
            <person name="Subramanian S."/>
        </authorList>
    </citation>
    <scope>NUCLEOTIDE SEQUENCE [LARGE SCALE GENOMIC DNA]</scope>
    <source>
        <strain evidence="1 2">DSM 53668</strain>
    </source>
</reference>
<organism evidence="1 2">
    <name type="scientific">Sandaracinus amylolyticus</name>
    <dbReference type="NCBI Taxonomy" id="927083"/>
    <lineage>
        <taxon>Bacteria</taxon>
        <taxon>Pseudomonadati</taxon>
        <taxon>Myxococcota</taxon>
        <taxon>Polyangia</taxon>
        <taxon>Polyangiales</taxon>
        <taxon>Sandaracinaceae</taxon>
        <taxon>Sandaracinus</taxon>
    </lineage>
</organism>
<proteinExistence type="predicted"/>
<protein>
    <submittedName>
        <fullName evidence="1">Uncharacterized protein</fullName>
    </submittedName>
</protein>
<dbReference type="RefSeq" id="WP_053236948.1">
    <property type="nucleotide sequence ID" value="NZ_CP011125.1"/>
</dbReference>